<dbReference type="AlphaFoldDB" id="A0A0C3LRH7"/>
<sequence>MKSSFTSDFPSIRVIAWDISEGGDVRLAWFQGNQKTLLDMFISEEELEITIGADSNTYGTNYPEESRARLILQPVI</sequence>
<evidence type="ECO:0000313" key="1">
    <source>
        <dbReference type="EMBL" id="KIO24007.1"/>
    </source>
</evidence>
<dbReference type="HOGENOM" id="CLU_2656259_0_0_1"/>
<gene>
    <name evidence="1" type="ORF">M407DRAFT_244584</name>
</gene>
<name>A0A0C3LRH7_9AGAM</name>
<organism evidence="1 2">
    <name type="scientific">Tulasnella calospora MUT 4182</name>
    <dbReference type="NCBI Taxonomy" id="1051891"/>
    <lineage>
        <taxon>Eukaryota</taxon>
        <taxon>Fungi</taxon>
        <taxon>Dikarya</taxon>
        <taxon>Basidiomycota</taxon>
        <taxon>Agaricomycotina</taxon>
        <taxon>Agaricomycetes</taxon>
        <taxon>Cantharellales</taxon>
        <taxon>Tulasnellaceae</taxon>
        <taxon>Tulasnella</taxon>
    </lineage>
</organism>
<protein>
    <submittedName>
        <fullName evidence="1">Uncharacterized protein</fullName>
    </submittedName>
</protein>
<reference evidence="1 2" key="1">
    <citation type="submission" date="2014-04" db="EMBL/GenBank/DDBJ databases">
        <authorList>
            <consortium name="DOE Joint Genome Institute"/>
            <person name="Kuo A."/>
            <person name="Girlanda M."/>
            <person name="Perotto S."/>
            <person name="Kohler A."/>
            <person name="Nagy L.G."/>
            <person name="Floudas D."/>
            <person name="Copeland A."/>
            <person name="Barry K.W."/>
            <person name="Cichocki N."/>
            <person name="Veneault-Fourrey C."/>
            <person name="LaButti K."/>
            <person name="Lindquist E.A."/>
            <person name="Lipzen A."/>
            <person name="Lundell T."/>
            <person name="Morin E."/>
            <person name="Murat C."/>
            <person name="Sun H."/>
            <person name="Tunlid A."/>
            <person name="Henrissat B."/>
            <person name="Grigoriev I.V."/>
            <person name="Hibbett D.S."/>
            <person name="Martin F."/>
            <person name="Nordberg H.P."/>
            <person name="Cantor M.N."/>
            <person name="Hua S.X."/>
        </authorList>
    </citation>
    <scope>NUCLEOTIDE SEQUENCE [LARGE SCALE GENOMIC DNA]</scope>
    <source>
        <strain evidence="1 2">MUT 4182</strain>
    </source>
</reference>
<proteinExistence type="predicted"/>
<reference evidence="2" key="2">
    <citation type="submission" date="2015-01" db="EMBL/GenBank/DDBJ databases">
        <title>Evolutionary Origins and Diversification of the Mycorrhizal Mutualists.</title>
        <authorList>
            <consortium name="DOE Joint Genome Institute"/>
            <consortium name="Mycorrhizal Genomics Consortium"/>
            <person name="Kohler A."/>
            <person name="Kuo A."/>
            <person name="Nagy L.G."/>
            <person name="Floudas D."/>
            <person name="Copeland A."/>
            <person name="Barry K.W."/>
            <person name="Cichocki N."/>
            <person name="Veneault-Fourrey C."/>
            <person name="LaButti K."/>
            <person name="Lindquist E.A."/>
            <person name="Lipzen A."/>
            <person name="Lundell T."/>
            <person name="Morin E."/>
            <person name="Murat C."/>
            <person name="Riley R."/>
            <person name="Ohm R."/>
            <person name="Sun H."/>
            <person name="Tunlid A."/>
            <person name="Henrissat B."/>
            <person name="Grigoriev I.V."/>
            <person name="Hibbett D.S."/>
            <person name="Martin F."/>
        </authorList>
    </citation>
    <scope>NUCLEOTIDE SEQUENCE [LARGE SCALE GENOMIC DNA]</scope>
    <source>
        <strain evidence="2">MUT 4182</strain>
    </source>
</reference>
<accession>A0A0C3LRH7</accession>
<evidence type="ECO:0000313" key="2">
    <source>
        <dbReference type="Proteomes" id="UP000054248"/>
    </source>
</evidence>
<dbReference type="EMBL" id="KN823070">
    <property type="protein sequence ID" value="KIO24007.1"/>
    <property type="molecule type" value="Genomic_DNA"/>
</dbReference>
<keyword evidence="2" id="KW-1185">Reference proteome</keyword>
<dbReference type="Proteomes" id="UP000054248">
    <property type="component" value="Unassembled WGS sequence"/>
</dbReference>